<reference evidence="10 11" key="1">
    <citation type="submission" date="2018-03" db="EMBL/GenBank/DDBJ databases">
        <title>Genomic Encyclopedia of Type Strains, Phase III (KMG-III): the genomes of soil and plant-associated and newly described type strains.</title>
        <authorList>
            <person name="Whitman W."/>
        </authorList>
    </citation>
    <scope>NUCLEOTIDE SEQUENCE [LARGE SCALE GENOMIC DNA]</scope>
    <source>
        <strain evidence="10 11">CGMCC 1.07653</strain>
    </source>
</reference>
<feature type="domain" description="Tryptophan synthase beta chain-like PALP" evidence="9">
    <location>
        <begin position="15"/>
        <end position="300"/>
    </location>
</feature>
<dbReference type="InterPro" id="IPR000634">
    <property type="entry name" value="Ser/Thr_deHydtase_PyrdxlP-BS"/>
</dbReference>
<proteinExistence type="inferred from homology"/>
<dbReference type="EC" id="4.3.1.19" evidence="4"/>
<keyword evidence="6 10" id="KW-0456">Lyase</keyword>
<dbReference type="InterPro" id="IPR001926">
    <property type="entry name" value="TrpB-like_PALP"/>
</dbReference>
<evidence type="ECO:0000313" key="10">
    <source>
        <dbReference type="EMBL" id="PSL45849.1"/>
    </source>
</evidence>
<comment type="catalytic activity">
    <reaction evidence="1">
        <text>L-threonine = 2-oxobutanoate + NH4(+)</text>
        <dbReference type="Rhea" id="RHEA:22108"/>
        <dbReference type="ChEBI" id="CHEBI:16763"/>
        <dbReference type="ChEBI" id="CHEBI:28938"/>
        <dbReference type="ChEBI" id="CHEBI:57926"/>
        <dbReference type="EC" id="4.3.1.19"/>
    </reaction>
</comment>
<comment type="similarity">
    <text evidence="3">Belongs to the serine/threonine dehydratase family.</text>
</comment>
<comment type="caution">
    <text evidence="10">The sequence shown here is derived from an EMBL/GenBank/DDBJ whole genome shotgun (WGS) entry which is preliminary data.</text>
</comment>
<evidence type="ECO:0000256" key="7">
    <source>
        <dbReference type="ARBA" id="ARBA00025527"/>
    </source>
</evidence>
<evidence type="ECO:0000256" key="1">
    <source>
        <dbReference type="ARBA" id="ARBA00001274"/>
    </source>
</evidence>
<organism evidence="10 11">
    <name type="scientific">Salsuginibacillus halophilus</name>
    <dbReference type="NCBI Taxonomy" id="517424"/>
    <lineage>
        <taxon>Bacteria</taxon>
        <taxon>Bacillati</taxon>
        <taxon>Bacillota</taxon>
        <taxon>Bacilli</taxon>
        <taxon>Bacillales</taxon>
        <taxon>Bacillaceae</taxon>
        <taxon>Salsuginibacillus</taxon>
    </lineage>
</organism>
<dbReference type="Proteomes" id="UP000242310">
    <property type="component" value="Unassembled WGS sequence"/>
</dbReference>
<dbReference type="Gene3D" id="3.40.50.1100">
    <property type="match status" value="2"/>
</dbReference>
<evidence type="ECO:0000256" key="6">
    <source>
        <dbReference type="ARBA" id="ARBA00023239"/>
    </source>
</evidence>
<dbReference type="GO" id="GO:0006565">
    <property type="term" value="P:L-serine catabolic process"/>
    <property type="evidence" value="ECO:0007669"/>
    <property type="project" value="TreeGrafter"/>
</dbReference>
<dbReference type="PANTHER" id="PTHR48078:SF6">
    <property type="entry name" value="L-THREONINE DEHYDRATASE CATABOLIC TDCB"/>
    <property type="match status" value="1"/>
</dbReference>
<dbReference type="EMBL" id="PYAV01000006">
    <property type="protein sequence ID" value="PSL45849.1"/>
    <property type="molecule type" value="Genomic_DNA"/>
</dbReference>
<dbReference type="PANTHER" id="PTHR48078">
    <property type="entry name" value="THREONINE DEHYDRATASE, MITOCHONDRIAL-RELATED"/>
    <property type="match status" value="1"/>
</dbReference>
<dbReference type="SUPFAM" id="SSF53686">
    <property type="entry name" value="Tryptophan synthase beta subunit-like PLP-dependent enzymes"/>
    <property type="match status" value="1"/>
</dbReference>
<keyword evidence="5" id="KW-0663">Pyridoxal phosphate</keyword>
<evidence type="ECO:0000256" key="8">
    <source>
        <dbReference type="ARBA" id="ARBA00031427"/>
    </source>
</evidence>
<gene>
    <name evidence="10" type="ORF">B0H94_106104</name>
</gene>
<dbReference type="PROSITE" id="PS00165">
    <property type="entry name" value="DEHYDRATASE_SER_THR"/>
    <property type="match status" value="1"/>
</dbReference>
<evidence type="ECO:0000256" key="2">
    <source>
        <dbReference type="ARBA" id="ARBA00001933"/>
    </source>
</evidence>
<evidence type="ECO:0000259" key="9">
    <source>
        <dbReference type="Pfam" id="PF00291"/>
    </source>
</evidence>
<sequence>MQARSVFEAAARIRSGVLYSPLIYSQTLSEAGGQPVYLKLEQLQPSGSFKLRGAMNFIRSLSNEAQKAGVTTFSTGNHGMAVAYAAAQLGIPAVICVSKHVPKAKVDILEKSGARIHIEGETQDEAGEISAAYASEGMTVVPPFDHPAIIAGQGTIGLEMIETRPEIEHIIAGLSGGGLLAGIGLFAKSVDENLRVSGISVMKGAAMDDSLRAGYPVAVDEPPTYADSLLGGIGEHNHYTMPLVGRYVDERIRLAEEDIARGMASLYEAHGLLVEGAAAVGAGAILSGAVQLKGPAAIVVTGAGISTSDHRQAVQPFI</sequence>
<dbReference type="OrthoDB" id="9811476at2"/>
<comment type="cofactor">
    <cofactor evidence="2">
        <name>pyridoxal 5'-phosphate</name>
        <dbReference type="ChEBI" id="CHEBI:597326"/>
    </cofactor>
</comment>
<dbReference type="InterPro" id="IPR050147">
    <property type="entry name" value="Ser/Thr_Dehydratase"/>
</dbReference>
<keyword evidence="11" id="KW-1185">Reference proteome</keyword>
<dbReference type="FunFam" id="3.40.50.1100:FF:000005">
    <property type="entry name" value="Threonine dehydratase catabolic"/>
    <property type="match status" value="1"/>
</dbReference>
<dbReference type="GO" id="GO:0030170">
    <property type="term" value="F:pyridoxal phosphate binding"/>
    <property type="evidence" value="ECO:0007669"/>
    <property type="project" value="InterPro"/>
</dbReference>
<dbReference type="GO" id="GO:0006567">
    <property type="term" value="P:L-threonine catabolic process"/>
    <property type="evidence" value="ECO:0007669"/>
    <property type="project" value="TreeGrafter"/>
</dbReference>
<dbReference type="InterPro" id="IPR036052">
    <property type="entry name" value="TrpB-like_PALP_sf"/>
</dbReference>
<name>A0A2P8HI20_9BACI</name>
<evidence type="ECO:0000313" key="11">
    <source>
        <dbReference type="Proteomes" id="UP000242310"/>
    </source>
</evidence>
<dbReference type="GO" id="GO:0003941">
    <property type="term" value="F:L-serine ammonia-lyase activity"/>
    <property type="evidence" value="ECO:0007669"/>
    <property type="project" value="TreeGrafter"/>
</dbReference>
<evidence type="ECO:0000256" key="5">
    <source>
        <dbReference type="ARBA" id="ARBA00022898"/>
    </source>
</evidence>
<dbReference type="GO" id="GO:0009097">
    <property type="term" value="P:isoleucine biosynthetic process"/>
    <property type="evidence" value="ECO:0007669"/>
    <property type="project" value="TreeGrafter"/>
</dbReference>
<protein>
    <recommendedName>
        <fullName evidence="4">threonine ammonia-lyase</fullName>
        <ecNumber evidence="4">4.3.1.19</ecNumber>
    </recommendedName>
    <alternativeName>
        <fullName evidence="8">Threonine deaminase</fullName>
    </alternativeName>
</protein>
<dbReference type="AlphaFoldDB" id="A0A2P8HI20"/>
<dbReference type="RefSeq" id="WP_106588523.1">
    <property type="nucleotide sequence ID" value="NZ_PYAV01000006.1"/>
</dbReference>
<dbReference type="GO" id="GO:0004794">
    <property type="term" value="F:threonine deaminase activity"/>
    <property type="evidence" value="ECO:0007669"/>
    <property type="project" value="UniProtKB-EC"/>
</dbReference>
<accession>A0A2P8HI20</accession>
<comment type="function">
    <text evidence="7">Catalyzes the anaerobic formation of alpha-ketobutyrate and ammonia from threonine in a two-step reaction. The first step involved a dehydration of threonine and a production of enamine intermediates (aminocrotonate), which tautomerizes to its imine form (iminobutyrate). Both intermediates are unstable and short-lived. The second step is the nonenzymatic hydrolysis of the enamine/imine intermediates to form 2-ketobutyrate and free ammonia. In the low water environment of the cell, the second step is accelerated by RidA.</text>
</comment>
<dbReference type="Pfam" id="PF00291">
    <property type="entry name" value="PALP"/>
    <property type="match status" value="1"/>
</dbReference>
<evidence type="ECO:0000256" key="4">
    <source>
        <dbReference type="ARBA" id="ARBA00012096"/>
    </source>
</evidence>
<evidence type="ECO:0000256" key="3">
    <source>
        <dbReference type="ARBA" id="ARBA00010869"/>
    </source>
</evidence>